<sequence>MKFLNKTHRLDQFGITASIACAVHCAALPLVITFLPLLGLEFLANIWVEITMICLSLLIGTYSLGSSYPKHKRSLPILILVTGFLSIAMGHFVFKDFEAILIPAGGFIIAAAHLMNWKYSRSCKHGH</sequence>
<dbReference type="OrthoDB" id="5966279at2"/>
<dbReference type="AlphaFoldDB" id="A0A318U720"/>
<dbReference type="Proteomes" id="UP000248198">
    <property type="component" value="Unassembled WGS sequence"/>
</dbReference>
<evidence type="ECO:0000313" key="3">
    <source>
        <dbReference type="Proteomes" id="UP000248198"/>
    </source>
</evidence>
<keyword evidence="1" id="KW-0812">Transmembrane</keyword>
<organism evidence="2 3">
    <name type="scientific">Pedobacter nutrimenti</name>
    <dbReference type="NCBI Taxonomy" id="1241337"/>
    <lineage>
        <taxon>Bacteria</taxon>
        <taxon>Pseudomonadati</taxon>
        <taxon>Bacteroidota</taxon>
        <taxon>Sphingobacteriia</taxon>
        <taxon>Sphingobacteriales</taxon>
        <taxon>Sphingobacteriaceae</taxon>
        <taxon>Pedobacter</taxon>
    </lineage>
</organism>
<keyword evidence="1" id="KW-0472">Membrane</keyword>
<protein>
    <submittedName>
        <fullName evidence="2">MerC mercury resistance protein</fullName>
    </submittedName>
</protein>
<keyword evidence="3" id="KW-1185">Reference proteome</keyword>
<comment type="caution">
    <text evidence="2">The sequence shown here is derived from an EMBL/GenBank/DDBJ whole genome shotgun (WGS) entry which is preliminary data.</text>
</comment>
<feature type="transmembrane region" description="Helical" evidence="1">
    <location>
        <begin position="44"/>
        <end position="65"/>
    </location>
</feature>
<dbReference type="EMBL" id="QKLU01000011">
    <property type="protein sequence ID" value="PYF68960.1"/>
    <property type="molecule type" value="Genomic_DNA"/>
</dbReference>
<reference evidence="2 3" key="1">
    <citation type="submission" date="2018-06" db="EMBL/GenBank/DDBJ databases">
        <title>Genomic Encyclopedia of Archaeal and Bacterial Type Strains, Phase II (KMG-II): from individual species to whole genera.</title>
        <authorList>
            <person name="Goeker M."/>
        </authorList>
    </citation>
    <scope>NUCLEOTIDE SEQUENCE [LARGE SCALE GENOMIC DNA]</scope>
    <source>
        <strain evidence="2 3">DSM 27372</strain>
    </source>
</reference>
<dbReference type="InterPro" id="IPR004891">
    <property type="entry name" value="Mercury-R_MerC"/>
</dbReference>
<keyword evidence="1" id="KW-1133">Transmembrane helix</keyword>
<name>A0A318U720_9SPHI</name>
<dbReference type="GO" id="GO:0015097">
    <property type="term" value="F:mercury ion transmembrane transporter activity"/>
    <property type="evidence" value="ECO:0007669"/>
    <property type="project" value="InterPro"/>
</dbReference>
<dbReference type="RefSeq" id="WP_110834622.1">
    <property type="nucleotide sequence ID" value="NZ_QKLU01000011.1"/>
</dbReference>
<accession>A0A318U720</accession>
<feature type="transmembrane region" description="Helical" evidence="1">
    <location>
        <begin position="12"/>
        <end position="38"/>
    </location>
</feature>
<gene>
    <name evidence="2" type="ORF">B0O44_111138</name>
</gene>
<feature type="transmembrane region" description="Helical" evidence="1">
    <location>
        <begin position="100"/>
        <end position="117"/>
    </location>
</feature>
<evidence type="ECO:0000256" key="1">
    <source>
        <dbReference type="SAM" id="Phobius"/>
    </source>
</evidence>
<evidence type="ECO:0000313" key="2">
    <source>
        <dbReference type="EMBL" id="PYF68960.1"/>
    </source>
</evidence>
<feature type="transmembrane region" description="Helical" evidence="1">
    <location>
        <begin position="77"/>
        <end position="94"/>
    </location>
</feature>
<dbReference type="GO" id="GO:0016020">
    <property type="term" value="C:membrane"/>
    <property type="evidence" value="ECO:0007669"/>
    <property type="project" value="InterPro"/>
</dbReference>
<dbReference type="Pfam" id="PF03203">
    <property type="entry name" value="MerC"/>
    <property type="match status" value="1"/>
</dbReference>
<proteinExistence type="predicted"/>